<dbReference type="EMBL" id="SFCI01001625">
    <property type="protein sequence ID" value="TFY75318.1"/>
    <property type="molecule type" value="Genomic_DNA"/>
</dbReference>
<dbReference type="AlphaFoldDB" id="A0A4Y9ZP71"/>
<sequence>MLDRSGGALHMMGGPPAEDETDIYMYNIPDSRVSIRIWPGGMARYGQYCLEFFNTDTHKTVNTPNGFGIHGLGRPGMFQFQQPLVSWERAFNGNAPIHEGCKKYSVPEGSHWRLTRPGHEDFLFTVRTRAAPQFNAPIPYVRPA</sequence>
<evidence type="ECO:0000313" key="2">
    <source>
        <dbReference type="Proteomes" id="UP000298061"/>
    </source>
</evidence>
<evidence type="ECO:0000313" key="1">
    <source>
        <dbReference type="EMBL" id="TFY75318.1"/>
    </source>
</evidence>
<keyword evidence="2" id="KW-1185">Reference proteome</keyword>
<comment type="caution">
    <text evidence="1">The sequence shown here is derived from an EMBL/GenBank/DDBJ whole genome shotgun (WGS) entry which is preliminary data.</text>
</comment>
<dbReference type="Proteomes" id="UP000298061">
    <property type="component" value="Unassembled WGS sequence"/>
</dbReference>
<reference evidence="1 2" key="1">
    <citation type="submission" date="2019-02" db="EMBL/GenBank/DDBJ databases">
        <title>Genome sequencing of the rare red list fungi Hericium alpestre (H. flagellum).</title>
        <authorList>
            <person name="Buettner E."/>
            <person name="Kellner H."/>
        </authorList>
    </citation>
    <scope>NUCLEOTIDE SEQUENCE [LARGE SCALE GENOMIC DNA]</scope>
    <source>
        <strain evidence="1 2">DSM 108284</strain>
    </source>
</reference>
<name>A0A4Y9ZP71_9AGAM</name>
<organism evidence="1 2">
    <name type="scientific">Hericium alpestre</name>
    <dbReference type="NCBI Taxonomy" id="135208"/>
    <lineage>
        <taxon>Eukaryota</taxon>
        <taxon>Fungi</taxon>
        <taxon>Dikarya</taxon>
        <taxon>Basidiomycota</taxon>
        <taxon>Agaricomycotina</taxon>
        <taxon>Agaricomycetes</taxon>
        <taxon>Russulales</taxon>
        <taxon>Hericiaceae</taxon>
        <taxon>Hericium</taxon>
    </lineage>
</organism>
<dbReference type="OrthoDB" id="2628807at2759"/>
<gene>
    <name evidence="1" type="ORF">EWM64_g8693</name>
</gene>
<proteinExistence type="predicted"/>
<accession>A0A4Y9ZP71</accession>
<protein>
    <submittedName>
        <fullName evidence="1">Uncharacterized protein</fullName>
    </submittedName>
</protein>